<keyword evidence="1" id="KW-0472">Membrane</keyword>
<feature type="transmembrane region" description="Helical" evidence="1">
    <location>
        <begin position="65"/>
        <end position="84"/>
    </location>
</feature>
<feature type="transmembrane region" description="Helical" evidence="1">
    <location>
        <begin position="36"/>
        <end position="58"/>
    </location>
</feature>
<feature type="transmembrane region" description="Helical" evidence="1">
    <location>
        <begin position="120"/>
        <end position="142"/>
    </location>
</feature>
<organism evidence="2">
    <name type="scientific">viral metagenome</name>
    <dbReference type="NCBI Taxonomy" id="1070528"/>
    <lineage>
        <taxon>unclassified sequences</taxon>
        <taxon>metagenomes</taxon>
        <taxon>organismal metagenomes</taxon>
    </lineage>
</organism>
<dbReference type="PANTHER" id="PTHR33802:SF1">
    <property type="entry name" value="XK-RELATED PROTEIN"/>
    <property type="match status" value="1"/>
</dbReference>
<sequence>MKEYLPVIVTLLTVISNSLGGNIKEISAKYIKSNSITPAPFTFSIWGLIYSLLLYATFIYHKEIFNGNIFSLFIISAILSATWIQVWGKNLVLSSVILLLLAASLIMITYELNKNNVNKILLYTFGIYTTWAIIASIINLSTTLIENDIIDNKSMKTIILIILSILPFVFNKFFNKTILAMLLTIIWASFGIIMKDTTNNLIFIIPILISLIFSFII</sequence>
<accession>A0A6C0HUV7</accession>
<feature type="transmembrane region" description="Helical" evidence="1">
    <location>
        <begin position="200"/>
        <end position="216"/>
    </location>
</feature>
<feature type="transmembrane region" description="Helical" evidence="1">
    <location>
        <begin position="90"/>
        <end position="108"/>
    </location>
</feature>
<keyword evidence="1" id="KW-0812">Transmembrane</keyword>
<name>A0A6C0HUV7_9ZZZZ</name>
<dbReference type="Gene3D" id="1.20.1260.100">
    <property type="entry name" value="TspO/MBR protein"/>
    <property type="match status" value="1"/>
</dbReference>
<dbReference type="InterPro" id="IPR038330">
    <property type="entry name" value="TspO/MBR-related_sf"/>
</dbReference>
<reference evidence="2" key="1">
    <citation type="journal article" date="2020" name="Nature">
        <title>Giant virus diversity and host interactions through global metagenomics.</title>
        <authorList>
            <person name="Schulz F."/>
            <person name="Roux S."/>
            <person name="Paez-Espino D."/>
            <person name="Jungbluth S."/>
            <person name="Walsh D.A."/>
            <person name="Denef V.J."/>
            <person name="McMahon K.D."/>
            <person name="Konstantinidis K.T."/>
            <person name="Eloe-Fadrosh E.A."/>
            <person name="Kyrpides N.C."/>
            <person name="Woyke T."/>
        </authorList>
    </citation>
    <scope>NUCLEOTIDE SEQUENCE</scope>
    <source>
        <strain evidence="2">GVMAG-M-3300023184-177</strain>
    </source>
</reference>
<dbReference type="EMBL" id="MN740017">
    <property type="protein sequence ID" value="QHT84339.1"/>
    <property type="molecule type" value="Genomic_DNA"/>
</dbReference>
<protein>
    <recommendedName>
        <fullName evidence="3">Tryptophan-rich sensory protein</fullName>
    </recommendedName>
</protein>
<dbReference type="PANTHER" id="PTHR33802">
    <property type="entry name" value="SI:CH211-161H7.5-RELATED"/>
    <property type="match status" value="1"/>
</dbReference>
<keyword evidence="1" id="KW-1133">Transmembrane helix</keyword>
<proteinExistence type="predicted"/>
<evidence type="ECO:0008006" key="3">
    <source>
        <dbReference type="Google" id="ProtNLM"/>
    </source>
</evidence>
<dbReference type="AlphaFoldDB" id="A0A6C0HUV7"/>
<evidence type="ECO:0000313" key="2">
    <source>
        <dbReference type="EMBL" id="QHT84339.1"/>
    </source>
</evidence>
<feature type="transmembrane region" description="Helical" evidence="1">
    <location>
        <begin position="154"/>
        <end position="170"/>
    </location>
</feature>
<evidence type="ECO:0000256" key="1">
    <source>
        <dbReference type="SAM" id="Phobius"/>
    </source>
</evidence>